<evidence type="ECO:0000256" key="1">
    <source>
        <dbReference type="ARBA" id="ARBA00007092"/>
    </source>
</evidence>
<dbReference type="GO" id="GO:0006284">
    <property type="term" value="P:base-excision repair"/>
    <property type="evidence" value="ECO:0007669"/>
    <property type="project" value="TreeGrafter"/>
</dbReference>
<evidence type="ECO:0000313" key="10">
    <source>
        <dbReference type="Proteomes" id="UP000748332"/>
    </source>
</evidence>
<feature type="active site" description="Proton donor/acceptor" evidence="5">
    <location>
        <position position="147"/>
    </location>
</feature>
<feature type="domain" description="Endonuclease/exonuclease/phosphatase" evidence="8">
    <location>
        <begin position="5"/>
        <end position="242"/>
    </location>
</feature>
<dbReference type="GO" id="GO:0008081">
    <property type="term" value="F:phosphoric diester hydrolase activity"/>
    <property type="evidence" value="ECO:0007669"/>
    <property type="project" value="TreeGrafter"/>
</dbReference>
<dbReference type="SUPFAM" id="SSF56219">
    <property type="entry name" value="DNase I-like"/>
    <property type="match status" value="1"/>
</dbReference>
<feature type="site" description="Interaction with DNA substrate" evidence="7">
    <location>
        <position position="242"/>
    </location>
</feature>
<dbReference type="Pfam" id="PF03372">
    <property type="entry name" value="Exo_endo_phos"/>
    <property type="match status" value="1"/>
</dbReference>
<feature type="site" description="Important for catalytic activity" evidence="7">
    <location>
        <position position="216"/>
    </location>
</feature>
<feature type="binding site" evidence="6">
    <location>
        <position position="242"/>
    </location>
    <ligand>
        <name>Mg(2+)</name>
        <dbReference type="ChEBI" id="CHEBI:18420"/>
        <label>1</label>
    </ligand>
</feature>
<dbReference type="GO" id="GO:0008311">
    <property type="term" value="F:double-stranded DNA 3'-5' DNA exonuclease activity"/>
    <property type="evidence" value="ECO:0007669"/>
    <property type="project" value="UniProtKB-EC"/>
</dbReference>
<keyword evidence="6" id="KW-0464">Manganese</keyword>
<dbReference type="EC" id="3.1.11.2" evidence="9"/>
<keyword evidence="4 6" id="KW-0460">Magnesium</keyword>
<feature type="active site" evidence="5">
    <location>
        <position position="109"/>
    </location>
</feature>
<evidence type="ECO:0000256" key="2">
    <source>
        <dbReference type="ARBA" id="ARBA00022723"/>
    </source>
</evidence>
<dbReference type="GO" id="GO:0003906">
    <property type="term" value="F:DNA-(apurinic or apyrimidinic site) endonuclease activity"/>
    <property type="evidence" value="ECO:0007669"/>
    <property type="project" value="TreeGrafter"/>
</dbReference>
<dbReference type="InterPro" id="IPR005135">
    <property type="entry name" value="Endo/exonuclease/phosphatase"/>
</dbReference>
<keyword evidence="3 9" id="KW-0378">Hydrolase</keyword>
<dbReference type="EMBL" id="JAGQLM010000152">
    <property type="protein sequence ID" value="MCA9375344.1"/>
    <property type="molecule type" value="Genomic_DNA"/>
</dbReference>
<comment type="similarity">
    <text evidence="1">Belongs to the DNA repair enzymes AP/ExoA family.</text>
</comment>
<keyword evidence="2 6" id="KW-0479">Metal-binding</keyword>
<evidence type="ECO:0000256" key="3">
    <source>
        <dbReference type="ARBA" id="ARBA00022801"/>
    </source>
</evidence>
<dbReference type="GO" id="GO:0046872">
    <property type="term" value="F:metal ion binding"/>
    <property type="evidence" value="ECO:0007669"/>
    <property type="project" value="UniProtKB-KW"/>
</dbReference>
<dbReference type="PROSITE" id="PS51435">
    <property type="entry name" value="AP_NUCLEASE_F1_4"/>
    <property type="match status" value="1"/>
</dbReference>
<dbReference type="PANTHER" id="PTHR22748:SF4">
    <property type="entry name" value="DNA-(APURINIC OR APYRIMIDINIC SITE) ENDONUCLEASE 2"/>
    <property type="match status" value="1"/>
</dbReference>
<dbReference type="PANTHER" id="PTHR22748">
    <property type="entry name" value="AP ENDONUCLEASE"/>
    <property type="match status" value="1"/>
</dbReference>
<feature type="binding site" evidence="6">
    <location>
        <position position="149"/>
    </location>
    <ligand>
        <name>Mg(2+)</name>
        <dbReference type="ChEBI" id="CHEBI:18420"/>
        <label>1</label>
    </ligand>
</feature>
<evidence type="ECO:0000256" key="6">
    <source>
        <dbReference type="PIRSR" id="PIRSR604808-2"/>
    </source>
</evidence>
<feature type="site" description="Transition state stabilizer" evidence="7">
    <location>
        <position position="149"/>
    </location>
</feature>
<dbReference type="NCBIfam" id="TIGR00195">
    <property type="entry name" value="exoDNase_III"/>
    <property type="match status" value="1"/>
</dbReference>
<comment type="cofactor">
    <cofactor evidence="6">
        <name>Mg(2+)</name>
        <dbReference type="ChEBI" id="CHEBI:18420"/>
    </cofactor>
    <cofactor evidence="6">
        <name>Mn(2+)</name>
        <dbReference type="ChEBI" id="CHEBI:29035"/>
    </cofactor>
    <text evidence="6">Probably binds two magnesium or manganese ions per subunit.</text>
</comment>
<accession>A0A955HZM3</accession>
<feature type="binding site" evidence="6">
    <location>
        <position position="7"/>
    </location>
    <ligand>
        <name>Mg(2+)</name>
        <dbReference type="ChEBI" id="CHEBI:18420"/>
        <label>1</label>
    </ligand>
</feature>
<reference evidence="9" key="2">
    <citation type="journal article" date="2021" name="Microbiome">
        <title>Successional dynamics and alternative stable states in a saline activated sludge microbial community over 9 years.</title>
        <authorList>
            <person name="Wang Y."/>
            <person name="Ye J."/>
            <person name="Ju F."/>
            <person name="Liu L."/>
            <person name="Boyd J.A."/>
            <person name="Deng Y."/>
            <person name="Parks D.H."/>
            <person name="Jiang X."/>
            <person name="Yin X."/>
            <person name="Woodcroft B.J."/>
            <person name="Tyson G.W."/>
            <person name="Hugenholtz P."/>
            <person name="Polz M.F."/>
            <person name="Zhang T."/>
        </authorList>
    </citation>
    <scope>NUCLEOTIDE SEQUENCE</scope>
    <source>
        <strain evidence="9">HKST-UBA16</strain>
    </source>
</reference>
<feature type="binding site" evidence="6">
    <location>
        <position position="147"/>
    </location>
    <ligand>
        <name>Mg(2+)</name>
        <dbReference type="ChEBI" id="CHEBI:18420"/>
        <label>1</label>
    </ligand>
</feature>
<sequence>MKIYSWNVNSLRSCETAFLDFIDRYSPDIVMLQELRAHPDQLSFFLKLVPGYGCLFNDSGRAGYAGTAIYYKDSLPVSEVTNELGDDLLEAEGRAIFLRIGDFSIYNFYIPNGNSSEERLKYKLKYHEKILNLAQSRKNEKVILGGDFNVAHTSSDLYLGKANNSGFLPEERRWFDEMLAQGFHDTFRMFEKRKGFYSWWHLRDPERKANTGWRFDYFLASDPLKDSIMNAGISREVFGSDHCPIWVEIEE</sequence>
<comment type="caution">
    <text evidence="9">The sequence shown here is derived from an EMBL/GenBank/DDBJ whole genome shotgun (WGS) entry which is preliminary data.</text>
</comment>
<gene>
    <name evidence="9" type="primary">xth</name>
    <name evidence="9" type="ORF">KC622_03370</name>
</gene>
<reference evidence="9" key="1">
    <citation type="submission" date="2020-04" db="EMBL/GenBank/DDBJ databases">
        <authorList>
            <person name="Zhang T."/>
        </authorList>
    </citation>
    <scope>NUCLEOTIDE SEQUENCE</scope>
    <source>
        <strain evidence="9">HKST-UBA16</strain>
    </source>
</reference>
<dbReference type="AlphaFoldDB" id="A0A955HZM3"/>
<dbReference type="Gene3D" id="3.60.10.10">
    <property type="entry name" value="Endonuclease/exonuclease/phosphatase"/>
    <property type="match status" value="1"/>
</dbReference>
<dbReference type="InterPro" id="IPR036691">
    <property type="entry name" value="Endo/exonu/phosph_ase_sf"/>
</dbReference>
<organism evidence="9 10">
    <name type="scientific">Candidatus Dojkabacteria bacterium</name>
    <dbReference type="NCBI Taxonomy" id="2099670"/>
    <lineage>
        <taxon>Bacteria</taxon>
        <taxon>Candidatus Dojkabacteria</taxon>
    </lineage>
</organism>
<evidence type="ECO:0000256" key="4">
    <source>
        <dbReference type="ARBA" id="ARBA00022842"/>
    </source>
</evidence>
<evidence type="ECO:0000313" key="9">
    <source>
        <dbReference type="EMBL" id="MCA9375344.1"/>
    </source>
</evidence>
<proteinExistence type="inferred from homology"/>
<dbReference type="Proteomes" id="UP000748332">
    <property type="component" value="Unassembled WGS sequence"/>
</dbReference>
<dbReference type="InterPro" id="IPR004808">
    <property type="entry name" value="AP_endonuc_1"/>
</dbReference>
<protein>
    <submittedName>
        <fullName evidence="9">Exodeoxyribonuclease III</fullName>
        <ecNumber evidence="9">3.1.11.2</ecNumber>
    </submittedName>
</protein>
<dbReference type="NCBIfam" id="TIGR00633">
    <property type="entry name" value="xth"/>
    <property type="match status" value="1"/>
</dbReference>
<evidence type="ECO:0000256" key="5">
    <source>
        <dbReference type="PIRSR" id="PIRSR604808-1"/>
    </source>
</evidence>
<feature type="active site" description="Proton acceptor" evidence="5">
    <location>
        <position position="242"/>
    </location>
</feature>
<evidence type="ECO:0000256" key="7">
    <source>
        <dbReference type="PIRSR" id="PIRSR604808-3"/>
    </source>
</evidence>
<feature type="binding site" evidence="6">
    <location>
        <position position="34"/>
    </location>
    <ligand>
        <name>Mg(2+)</name>
        <dbReference type="ChEBI" id="CHEBI:18420"/>
        <label>1</label>
    </ligand>
</feature>
<feature type="binding site" evidence="6">
    <location>
        <position position="241"/>
    </location>
    <ligand>
        <name>Mg(2+)</name>
        <dbReference type="ChEBI" id="CHEBI:18420"/>
        <label>1</label>
    </ligand>
</feature>
<evidence type="ECO:0000259" key="8">
    <source>
        <dbReference type="Pfam" id="PF03372"/>
    </source>
</evidence>
<name>A0A955HZM3_9BACT</name>